<dbReference type="AlphaFoldDB" id="A0A0M0GCJ9"/>
<gene>
    <name evidence="2" type="ORF">AF332_12910</name>
</gene>
<reference evidence="3" key="1">
    <citation type="submission" date="2015-07" db="EMBL/GenBank/DDBJ databases">
        <title>Fjat-10036 dsm4.</title>
        <authorList>
            <person name="Liu B."/>
            <person name="Wang J."/>
            <person name="Zhu Y."/>
            <person name="Liu G."/>
            <person name="Chen Q."/>
            <person name="Chen Z."/>
            <person name="Lan J."/>
            <person name="Che J."/>
            <person name="Ge C."/>
            <person name="Shi H."/>
            <person name="Pan Z."/>
            <person name="Liu X."/>
        </authorList>
    </citation>
    <scope>NUCLEOTIDE SEQUENCE [LARGE SCALE GENOMIC DNA]</scope>
    <source>
        <strain evidence="3">DSM 4</strain>
    </source>
</reference>
<dbReference type="Proteomes" id="UP000037109">
    <property type="component" value="Unassembled WGS sequence"/>
</dbReference>
<dbReference type="OrthoDB" id="2969716at2"/>
<dbReference type="STRING" id="1459.AF332_12910"/>
<dbReference type="RefSeq" id="WP_053434997.1">
    <property type="nucleotide sequence ID" value="NZ_LGUF01000007.1"/>
</dbReference>
<comment type="caution">
    <text evidence="2">The sequence shown here is derived from an EMBL/GenBank/DDBJ whole genome shotgun (WGS) entry which is preliminary data.</text>
</comment>
<evidence type="ECO:0000313" key="3">
    <source>
        <dbReference type="Proteomes" id="UP000037109"/>
    </source>
</evidence>
<organism evidence="2 3">
    <name type="scientific">Sporosarcina globispora</name>
    <name type="common">Bacillus globisporus</name>
    <dbReference type="NCBI Taxonomy" id="1459"/>
    <lineage>
        <taxon>Bacteria</taxon>
        <taxon>Bacillati</taxon>
        <taxon>Bacillota</taxon>
        <taxon>Bacilli</taxon>
        <taxon>Bacillales</taxon>
        <taxon>Caryophanaceae</taxon>
        <taxon>Sporosarcina</taxon>
    </lineage>
</organism>
<accession>A0A0M0GCJ9</accession>
<dbReference type="EMBL" id="LGUF01000007">
    <property type="protein sequence ID" value="KON87640.1"/>
    <property type="molecule type" value="Genomic_DNA"/>
</dbReference>
<dbReference type="PATRIC" id="fig|1459.3.peg.2788"/>
<protein>
    <submittedName>
        <fullName evidence="2">Uncharacterized protein</fullName>
    </submittedName>
</protein>
<proteinExistence type="predicted"/>
<sequence>MKTINVELQYDDQEMKNDQTKVFDQLKKRLEGTGFQVVTIMENDQYLKEHSGLPNQKKNKVLPSQPEGVEPDVNSSGAGGMVSPDSSESKYSE</sequence>
<evidence type="ECO:0000256" key="1">
    <source>
        <dbReference type="SAM" id="MobiDB-lite"/>
    </source>
</evidence>
<feature type="region of interest" description="Disordered" evidence="1">
    <location>
        <begin position="50"/>
        <end position="93"/>
    </location>
</feature>
<evidence type="ECO:0000313" key="2">
    <source>
        <dbReference type="EMBL" id="KON87640.1"/>
    </source>
</evidence>
<keyword evidence="3" id="KW-1185">Reference proteome</keyword>
<name>A0A0M0GCJ9_SPOGL</name>